<dbReference type="PANTHER" id="PTHR30069:SF29">
    <property type="entry name" value="HEMOGLOBIN AND HEMOGLOBIN-HAPTOGLOBIN-BINDING PROTEIN 1-RELATED"/>
    <property type="match status" value="1"/>
</dbReference>
<dbReference type="InterPro" id="IPR036942">
    <property type="entry name" value="Beta-barrel_TonB_sf"/>
</dbReference>
<dbReference type="RefSeq" id="WP_269562143.1">
    <property type="nucleotide sequence ID" value="NZ_CP114768.1"/>
</dbReference>
<keyword evidence="6 8" id="KW-0472">Membrane</keyword>
<evidence type="ECO:0000256" key="4">
    <source>
        <dbReference type="ARBA" id="ARBA00022692"/>
    </source>
</evidence>
<name>A0ABY7LVL6_9BACT</name>
<organism evidence="11 12">
    <name type="scientific">Hymenobacter canadensis</name>
    <dbReference type="NCBI Taxonomy" id="2999067"/>
    <lineage>
        <taxon>Bacteria</taxon>
        <taxon>Pseudomonadati</taxon>
        <taxon>Bacteroidota</taxon>
        <taxon>Cytophagia</taxon>
        <taxon>Cytophagales</taxon>
        <taxon>Hymenobacteraceae</taxon>
        <taxon>Hymenobacter</taxon>
    </lineage>
</organism>
<geneLocation type="plasmid" evidence="11 12">
    <name>unnamed1</name>
</geneLocation>
<feature type="chain" id="PRO_5045701294" evidence="9">
    <location>
        <begin position="22"/>
        <end position="898"/>
    </location>
</feature>
<reference evidence="11 12" key="1">
    <citation type="submission" date="2022-12" db="EMBL/GenBank/DDBJ databases">
        <title>Hymenobacter canadensis sp. nov. isolated from lake water of the Cambridge Bay, Canada.</title>
        <authorList>
            <person name="Kim W.H."/>
            <person name="Lee Y.M."/>
        </authorList>
    </citation>
    <scope>NUCLEOTIDE SEQUENCE [LARGE SCALE GENOMIC DNA]</scope>
    <source>
        <strain evidence="11 12">PAMC 29467</strain>
        <plasmid evidence="11 12">unnamed1</plasmid>
    </source>
</reference>
<sequence length="898" mass="97123">MSAIRTLHLALLLTSPGLAAAQAPAVNIQQTSEVVTGRISDQNNTPVANVLVAVENTFYSALSDAEGRFSLRIRLDGPEPARLVLTRAGFTSQVFELPRQGAGQELQLVLAAAGAADRGEVTTAASRKPENVLRVPVTLDHVGEQRLADSPTPEVYGTLTHLKSVDGNAASMLLTNLSTRGFNALQTTRTLQLVDYVDVQSPSLSANLGNLQGLPEIDIAGVDVLHGPASALYGVNALSGVVLINSKDAFQYPGLAVEIRGGSRSMLQGQLRYAQRLGDKLALKVTGSAFQANDWLAASDEAQSLLVDPTNNSRQDVRGYNAVNRYGDIGNTFRSGALAGQTIYMPGWTEKEIVARDDRARNFRLNPSLAYLLTPRVKALYEYRFTRSDAAFQSASRFRVKQADTHLHHLELNGGSWFLRAYSSQDQGGDTYDMSLLGAYMQTSVDPRTGPAQLSYAQQYFGIYEQVYTQFLTASPGNVTGAHQAAKSATASLQLTPGAEEFNAVRSRVAGTSLPGQGARIDAASSIRNVSGQYTVPVRFADVLVGAEYRQFRLGSEGGNLFAQSSPEEKIRNYQYSGYGQATRTLLDRHLRLALAARVDAFRNFNTVVSPRASAVVSAGEQRQHNFRGSLGQAYSAPTQLYQYSRLDVGQAILLGNVGRGFDGYSLDVLTPGVDPATTLVRLDALDLERVQTAEVGYHGLLGQRLTLDVSYYYNHYRNLVGIRNLISKTDGSRPSPAELATLNQPGSPVRVVQTAYSISGTTGSGGAVADLTLAIAKPLAVNANYTYSFLDETPAGELSYFNTPKHKYNLGLRGETGRLRYSMDYRWVQGFRYETPFALGNVPTYSSLDASVAYTLGKSGLTLRGGGTNLADVHQVQIYGGPDLGRQVYMGLRLEVR</sequence>
<keyword evidence="12" id="KW-1185">Reference proteome</keyword>
<evidence type="ECO:0000259" key="10">
    <source>
        <dbReference type="Pfam" id="PF07715"/>
    </source>
</evidence>
<proteinExistence type="inferred from homology"/>
<evidence type="ECO:0000313" key="12">
    <source>
        <dbReference type="Proteomes" id="UP001211005"/>
    </source>
</evidence>
<dbReference type="Gene3D" id="2.170.130.10">
    <property type="entry name" value="TonB-dependent receptor, plug domain"/>
    <property type="match status" value="1"/>
</dbReference>
<evidence type="ECO:0000256" key="2">
    <source>
        <dbReference type="ARBA" id="ARBA00022448"/>
    </source>
</evidence>
<keyword evidence="5 9" id="KW-0732">Signal</keyword>
<comment type="similarity">
    <text evidence="8">Belongs to the TonB-dependent receptor family.</text>
</comment>
<dbReference type="Proteomes" id="UP001211005">
    <property type="component" value="Plasmid unnamed1"/>
</dbReference>
<dbReference type="PANTHER" id="PTHR30069">
    <property type="entry name" value="TONB-DEPENDENT OUTER MEMBRANE RECEPTOR"/>
    <property type="match status" value="1"/>
</dbReference>
<feature type="signal peptide" evidence="9">
    <location>
        <begin position="1"/>
        <end position="21"/>
    </location>
</feature>
<dbReference type="InterPro" id="IPR037066">
    <property type="entry name" value="Plug_dom_sf"/>
</dbReference>
<keyword evidence="2 8" id="KW-0813">Transport</keyword>
<dbReference type="SUPFAM" id="SSF56935">
    <property type="entry name" value="Porins"/>
    <property type="match status" value="1"/>
</dbReference>
<evidence type="ECO:0000256" key="7">
    <source>
        <dbReference type="ARBA" id="ARBA00023237"/>
    </source>
</evidence>
<evidence type="ECO:0000256" key="5">
    <source>
        <dbReference type="ARBA" id="ARBA00022729"/>
    </source>
</evidence>
<evidence type="ECO:0000256" key="1">
    <source>
        <dbReference type="ARBA" id="ARBA00004571"/>
    </source>
</evidence>
<dbReference type="InterPro" id="IPR039426">
    <property type="entry name" value="TonB-dep_rcpt-like"/>
</dbReference>
<accession>A0ABY7LVL6</accession>
<dbReference type="Gene3D" id="2.40.170.20">
    <property type="entry name" value="TonB-dependent receptor, beta-barrel domain"/>
    <property type="match status" value="1"/>
</dbReference>
<dbReference type="EMBL" id="CP114768">
    <property type="protein sequence ID" value="WBA44111.1"/>
    <property type="molecule type" value="Genomic_DNA"/>
</dbReference>
<keyword evidence="7 8" id="KW-0998">Cell outer membrane</keyword>
<dbReference type="InterPro" id="IPR008969">
    <property type="entry name" value="CarboxyPept-like_regulatory"/>
</dbReference>
<dbReference type="InterPro" id="IPR012910">
    <property type="entry name" value="Plug_dom"/>
</dbReference>
<feature type="domain" description="TonB-dependent receptor plug" evidence="10">
    <location>
        <begin position="134"/>
        <end position="241"/>
    </location>
</feature>
<keyword evidence="11" id="KW-0614">Plasmid</keyword>
<evidence type="ECO:0000256" key="3">
    <source>
        <dbReference type="ARBA" id="ARBA00022452"/>
    </source>
</evidence>
<dbReference type="Pfam" id="PF07715">
    <property type="entry name" value="Plug"/>
    <property type="match status" value="1"/>
</dbReference>
<keyword evidence="4 8" id="KW-0812">Transmembrane</keyword>
<keyword evidence="11" id="KW-0675">Receptor</keyword>
<evidence type="ECO:0000256" key="9">
    <source>
        <dbReference type="SAM" id="SignalP"/>
    </source>
</evidence>
<dbReference type="PROSITE" id="PS52016">
    <property type="entry name" value="TONB_DEPENDENT_REC_3"/>
    <property type="match status" value="1"/>
</dbReference>
<gene>
    <name evidence="11" type="ORF">O3303_19675</name>
</gene>
<keyword evidence="3 8" id="KW-1134">Transmembrane beta strand</keyword>
<evidence type="ECO:0000313" key="11">
    <source>
        <dbReference type="EMBL" id="WBA44111.1"/>
    </source>
</evidence>
<comment type="subcellular location">
    <subcellularLocation>
        <location evidence="1 8">Cell outer membrane</location>
        <topology evidence="1 8">Multi-pass membrane protein</topology>
    </subcellularLocation>
</comment>
<evidence type="ECO:0000256" key="8">
    <source>
        <dbReference type="PROSITE-ProRule" id="PRU01360"/>
    </source>
</evidence>
<evidence type="ECO:0000256" key="6">
    <source>
        <dbReference type="ARBA" id="ARBA00023136"/>
    </source>
</evidence>
<dbReference type="SUPFAM" id="SSF49464">
    <property type="entry name" value="Carboxypeptidase regulatory domain-like"/>
    <property type="match status" value="1"/>
</dbReference>
<protein>
    <submittedName>
        <fullName evidence="11">TonB-dependent receptor</fullName>
    </submittedName>
</protein>